<dbReference type="PANTHER" id="PTHR38926:SF2">
    <property type="entry name" value="F-BOX_LRR-REPEAT PROTEIN 21-RELATED"/>
    <property type="match status" value="1"/>
</dbReference>
<protein>
    <submittedName>
        <fullName evidence="3">F-box/LRR-repeat protein 23</fullName>
    </submittedName>
</protein>
<evidence type="ECO:0000256" key="1">
    <source>
        <dbReference type="SAM" id="MobiDB-lite"/>
    </source>
</evidence>
<dbReference type="Gene3D" id="3.80.10.10">
    <property type="entry name" value="Ribonuclease Inhibitor"/>
    <property type="match status" value="1"/>
</dbReference>
<evidence type="ECO:0000313" key="4">
    <source>
        <dbReference type="Proteomes" id="UP001567538"/>
    </source>
</evidence>
<dbReference type="PANTHER" id="PTHR38926">
    <property type="entry name" value="F-BOX DOMAIN CONTAINING PROTEIN, EXPRESSED"/>
    <property type="match status" value="1"/>
</dbReference>
<gene>
    <name evidence="3" type="ORF">AAHA92_11473</name>
</gene>
<feature type="compositionally biased region" description="Basic and acidic residues" evidence="1">
    <location>
        <begin position="1"/>
        <end position="10"/>
    </location>
</feature>
<dbReference type="InterPro" id="IPR001810">
    <property type="entry name" value="F-box_dom"/>
</dbReference>
<name>A0ABD1HH63_SALDI</name>
<dbReference type="InterPro" id="IPR036047">
    <property type="entry name" value="F-box-like_dom_sf"/>
</dbReference>
<feature type="domain" description="F-box" evidence="2">
    <location>
        <begin position="34"/>
        <end position="81"/>
    </location>
</feature>
<dbReference type="Proteomes" id="UP001567538">
    <property type="component" value="Unassembled WGS sequence"/>
</dbReference>
<dbReference type="SUPFAM" id="SSF52047">
    <property type="entry name" value="RNI-like"/>
    <property type="match status" value="1"/>
</dbReference>
<reference evidence="3 4" key="1">
    <citation type="submission" date="2024-06" db="EMBL/GenBank/DDBJ databases">
        <title>A chromosome level genome sequence of Diviner's sage (Salvia divinorum).</title>
        <authorList>
            <person name="Ford S.A."/>
            <person name="Ro D.-K."/>
            <person name="Ness R.W."/>
            <person name="Phillips M.A."/>
        </authorList>
    </citation>
    <scope>NUCLEOTIDE SEQUENCE [LARGE SCALE GENOMIC DNA]</scope>
    <source>
        <strain evidence="3">SAF-2024a</strain>
        <tissue evidence="3">Leaf</tissue>
    </source>
</reference>
<proteinExistence type="predicted"/>
<dbReference type="InterPro" id="IPR032675">
    <property type="entry name" value="LRR_dom_sf"/>
</dbReference>
<feature type="region of interest" description="Disordered" evidence="1">
    <location>
        <begin position="1"/>
        <end position="39"/>
    </location>
</feature>
<accession>A0ABD1HH63</accession>
<organism evidence="3 4">
    <name type="scientific">Salvia divinorum</name>
    <name type="common">Maria pastora</name>
    <name type="synonym">Diviner's sage</name>
    <dbReference type="NCBI Taxonomy" id="28513"/>
    <lineage>
        <taxon>Eukaryota</taxon>
        <taxon>Viridiplantae</taxon>
        <taxon>Streptophyta</taxon>
        <taxon>Embryophyta</taxon>
        <taxon>Tracheophyta</taxon>
        <taxon>Spermatophyta</taxon>
        <taxon>Magnoliopsida</taxon>
        <taxon>eudicotyledons</taxon>
        <taxon>Gunneridae</taxon>
        <taxon>Pentapetalae</taxon>
        <taxon>asterids</taxon>
        <taxon>lamiids</taxon>
        <taxon>Lamiales</taxon>
        <taxon>Lamiaceae</taxon>
        <taxon>Nepetoideae</taxon>
        <taxon>Mentheae</taxon>
        <taxon>Salviinae</taxon>
        <taxon>Salvia</taxon>
        <taxon>Salvia subgen. Calosphace</taxon>
    </lineage>
</organism>
<comment type="caution">
    <text evidence="3">The sequence shown here is derived from an EMBL/GenBank/DDBJ whole genome shotgun (WGS) entry which is preliminary data.</text>
</comment>
<dbReference type="EMBL" id="JBEAFC010000005">
    <property type="protein sequence ID" value="KAL1555772.1"/>
    <property type="molecule type" value="Genomic_DNA"/>
</dbReference>
<dbReference type="SUPFAM" id="SSF81383">
    <property type="entry name" value="F-box domain"/>
    <property type="match status" value="1"/>
</dbReference>
<sequence>MSSTGKKSESSKPTIKTEPSIPSSSSAPPPPLPSPPWTELPDHLTANILQRLDAEERLKSAQLVCSSWWRACKNPAMWRVIDVRISRCDCNEFENICCRAVVRSQGQLVELKIAGPVSDPLMHFASERSSQLRCLTLVSSCIVDLSALIINFPQLEELHIFMIDTLDPEELESISISKPMLKSFTYFSDWAVHVGIGNTMPDRCLFRLTAFRIENYGLEAILNGCPNLELLDLGESSGLYQRRALGALCF</sequence>
<dbReference type="PROSITE" id="PS50181">
    <property type="entry name" value="FBOX"/>
    <property type="match status" value="1"/>
</dbReference>
<dbReference type="AlphaFoldDB" id="A0ABD1HH63"/>
<dbReference type="CDD" id="cd22164">
    <property type="entry name" value="F-box_AtSKIP19-like"/>
    <property type="match status" value="1"/>
</dbReference>
<feature type="compositionally biased region" description="Pro residues" evidence="1">
    <location>
        <begin position="27"/>
        <end position="38"/>
    </location>
</feature>
<evidence type="ECO:0000259" key="2">
    <source>
        <dbReference type="PROSITE" id="PS50181"/>
    </source>
</evidence>
<evidence type="ECO:0000313" key="3">
    <source>
        <dbReference type="EMBL" id="KAL1555772.1"/>
    </source>
</evidence>
<keyword evidence="4" id="KW-1185">Reference proteome</keyword>
<dbReference type="Pfam" id="PF12937">
    <property type="entry name" value="F-box-like"/>
    <property type="match status" value="1"/>
</dbReference>
<dbReference type="Gene3D" id="1.20.1280.50">
    <property type="match status" value="1"/>
</dbReference>